<keyword evidence="2" id="KW-1185">Reference proteome</keyword>
<accession>A0A1D7TZL6</accession>
<reference evidence="1 2" key="1">
    <citation type="journal article" date="2015" name="Antonie Van Leeuwenhoek">
        <title>Bosea vaviloviae sp. nov., a new species of slow-growing rhizobia isolated from nodules of the relict species Vavilovia formosa (Stev.) Fed.</title>
        <authorList>
            <person name="Safronova V.I."/>
            <person name="Kuznetsova I.G."/>
            <person name="Sazanova A.L."/>
            <person name="Kimeklis A.K."/>
            <person name="Belimov A.A."/>
            <person name="Andronov E.E."/>
            <person name="Pinaev A.G."/>
            <person name="Chizhevskaya E.P."/>
            <person name="Pukhaev A.R."/>
            <person name="Popov K.P."/>
            <person name="Willems A."/>
            <person name="Tikhonovich I.A."/>
        </authorList>
    </citation>
    <scope>NUCLEOTIDE SEQUENCE [LARGE SCALE GENOMIC DNA]</scope>
    <source>
        <strain evidence="1 2">Vaf18</strain>
    </source>
</reference>
<dbReference type="EMBL" id="CP017147">
    <property type="protein sequence ID" value="AOO80567.1"/>
    <property type="molecule type" value="Genomic_DNA"/>
</dbReference>
<sequence length="110" mass="12737">MRAEDRKAAVSAYKERKMISGVYLIRCAVSGEAWIGACAELSTIQNRIWFTLRFGNHPNKTLQRAWAEHGAEAFSFEPLEQMEEDDPYIRTARLKERAAHWCERHKAGRL</sequence>
<dbReference type="CDD" id="cd10451">
    <property type="entry name" value="GIY-YIG_LuxR_like"/>
    <property type="match status" value="1"/>
</dbReference>
<dbReference type="SUPFAM" id="SSF82771">
    <property type="entry name" value="GIY-YIG endonuclease"/>
    <property type="match status" value="1"/>
</dbReference>
<gene>
    <name evidence="1" type="ORF">BHK69_08920</name>
</gene>
<evidence type="ECO:0000313" key="1">
    <source>
        <dbReference type="EMBL" id="AOO80567.1"/>
    </source>
</evidence>
<organism evidence="1 2">
    <name type="scientific">Bosea vaviloviae</name>
    <dbReference type="NCBI Taxonomy" id="1526658"/>
    <lineage>
        <taxon>Bacteria</taxon>
        <taxon>Pseudomonadati</taxon>
        <taxon>Pseudomonadota</taxon>
        <taxon>Alphaproteobacteria</taxon>
        <taxon>Hyphomicrobiales</taxon>
        <taxon>Boseaceae</taxon>
        <taxon>Bosea</taxon>
    </lineage>
</organism>
<evidence type="ECO:0000313" key="2">
    <source>
        <dbReference type="Proteomes" id="UP000094969"/>
    </source>
</evidence>
<dbReference type="OrthoDB" id="7270972at2"/>
<dbReference type="AlphaFoldDB" id="A0A1D7TZL6"/>
<dbReference type="STRING" id="1526658.BHK69_08920"/>
<dbReference type="InterPro" id="IPR035901">
    <property type="entry name" value="GIY-YIG_endonuc_sf"/>
</dbReference>
<proteinExistence type="predicted"/>
<dbReference type="Proteomes" id="UP000094969">
    <property type="component" value="Chromosome"/>
</dbReference>
<name>A0A1D7TZL6_9HYPH</name>
<dbReference type="RefSeq" id="WP_069689785.1">
    <property type="nucleotide sequence ID" value="NZ_CP017147.1"/>
</dbReference>
<dbReference type="KEGG" id="bvv:BHK69_08920"/>
<evidence type="ECO:0008006" key="3">
    <source>
        <dbReference type="Google" id="ProtNLM"/>
    </source>
</evidence>
<dbReference type="Gene3D" id="3.40.1440.10">
    <property type="entry name" value="GIY-YIG endonuclease"/>
    <property type="match status" value="1"/>
</dbReference>
<protein>
    <recommendedName>
        <fullName evidence="3">GIY-YIG domain-containing protein</fullName>
    </recommendedName>
</protein>